<protein>
    <submittedName>
        <fullName evidence="1">Uncharacterized protein</fullName>
    </submittedName>
</protein>
<evidence type="ECO:0000313" key="1">
    <source>
        <dbReference type="EMBL" id="JAH92087.1"/>
    </source>
</evidence>
<name>A0A0E9WNZ8_ANGAN</name>
<dbReference type="EMBL" id="GBXM01016490">
    <property type="protein sequence ID" value="JAH92087.1"/>
    <property type="molecule type" value="Transcribed_RNA"/>
</dbReference>
<reference evidence="1" key="2">
    <citation type="journal article" date="2015" name="Fish Shellfish Immunol.">
        <title>Early steps in the European eel (Anguilla anguilla)-Vibrio vulnificus interaction in the gills: Role of the RtxA13 toxin.</title>
        <authorList>
            <person name="Callol A."/>
            <person name="Pajuelo D."/>
            <person name="Ebbesson L."/>
            <person name="Teles M."/>
            <person name="MacKenzie S."/>
            <person name="Amaro C."/>
        </authorList>
    </citation>
    <scope>NUCLEOTIDE SEQUENCE</scope>
</reference>
<dbReference type="AlphaFoldDB" id="A0A0E9WNZ8"/>
<organism evidence="1">
    <name type="scientific">Anguilla anguilla</name>
    <name type="common">European freshwater eel</name>
    <name type="synonym">Muraena anguilla</name>
    <dbReference type="NCBI Taxonomy" id="7936"/>
    <lineage>
        <taxon>Eukaryota</taxon>
        <taxon>Metazoa</taxon>
        <taxon>Chordata</taxon>
        <taxon>Craniata</taxon>
        <taxon>Vertebrata</taxon>
        <taxon>Euteleostomi</taxon>
        <taxon>Actinopterygii</taxon>
        <taxon>Neopterygii</taxon>
        <taxon>Teleostei</taxon>
        <taxon>Anguilliformes</taxon>
        <taxon>Anguillidae</taxon>
        <taxon>Anguilla</taxon>
    </lineage>
</organism>
<sequence>MFFLPSVHYRIVFWQINSDITDQSAASMGPSCWSELKLFNVGSGKTKRLKRVVKTILSICTTLSPQQ</sequence>
<accession>A0A0E9WNZ8</accession>
<proteinExistence type="predicted"/>
<reference evidence="1" key="1">
    <citation type="submission" date="2014-11" db="EMBL/GenBank/DDBJ databases">
        <authorList>
            <person name="Amaro Gonzalez C."/>
        </authorList>
    </citation>
    <scope>NUCLEOTIDE SEQUENCE</scope>
</reference>